<evidence type="ECO:0000256" key="2">
    <source>
        <dbReference type="SAM" id="SignalP"/>
    </source>
</evidence>
<keyword evidence="1" id="KW-1015">Disulfide bond</keyword>
<dbReference type="Proteomes" id="UP000095282">
    <property type="component" value="Unplaced"/>
</dbReference>
<feature type="signal peptide" evidence="2">
    <location>
        <begin position="1"/>
        <end position="16"/>
    </location>
</feature>
<dbReference type="WBParaSite" id="Csp11.Scaffold553.g3678.t1">
    <property type="protein sequence ID" value="Csp11.Scaffold553.g3678.t1"/>
    <property type="gene ID" value="Csp11.Scaffold553.g3678"/>
</dbReference>
<dbReference type="SMART" id="SM00741">
    <property type="entry name" value="SapB"/>
    <property type="match status" value="1"/>
</dbReference>
<dbReference type="SUPFAM" id="SSF47862">
    <property type="entry name" value="Saposin"/>
    <property type="match status" value="1"/>
</dbReference>
<feature type="domain" description="Saposin B-type" evidence="3">
    <location>
        <begin position="25"/>
        <end position="105"/>
    </location>
</feature>
<feature type="chain" id="PRO_5009307208" evidence="2">
    <location>
        <begin position="17"/>
        <end position="105"/>
    </location>
</feature>
<keyword evidence="4" id="KW-1185">Reference proteome</keyword>
<dbReference type="InterPro" id="IPR008138">
    <property type="entry name" value="SapB_2"/>
</dbReference>
<protein>
    <submittedName>
        <fullName evidence="5">Saposin B-type domain-containing protein</fullName>
    </submittedName>
</protein>
<dbReference type="Gene3D" id="1.10.225.10">
    <property type="entry name" value="Saposin-like"/>
    <property type="match status" value="1"/>
</dbReference>
<dbReference type="InterPro" id="IPR008139">
    <property type="entry name" value="SaposinB_dom"/>
</dbReference>
<evidence type="ECO:0000256" key="1">
    <source>
        <dbReference type="ARBA" id="ARBA00023157"/>
    </source>
</evidence>
<dbReference type="PROSITE" id="PS50015">
    <property type="entry name" value="SAP_B"/>
    <property type="match status" value="1"/>
</dbReference>
<evidence type="ECO:0000259" key="3">
    <source>
        <dbReference type="PROSITE" id="PS50015"/>
    </source>
</evidence>
<dbReference type="InterPro" id="IPR011001">
    <property type="entry name" value="Saposin-like"/>
</dbReference>
<keyword evidence="2" id="KW-0732">Signal</keyword>
<evidence type="ECO:0000313" key="4">
    <source>
        <dbReference type="Proteomes" id="UP000095282"/>
    </source>
</evidence>
<organism evidence="4 5">
    <name type="scientific">Caenorhabditis tropicalis</name>
    <dbReference type="NCBI Taxonomy" id="1561998"/>
    <lineage>
        <taxon>Eukaryota</taxon>
        <taxon>Metazoa</taxon>
        <taxon>Ecdysozoa</taxon>
        <taxon>Nematoda</taxon>
        <taxon>Chromadorea</taxon>
        <taxon>Rhabditida</taxon>
        <taxon>Rhabditina</taxon>
        <taxon>Rhabditomorpha</taxon>
        <taxon>Rhabditoidea</taxon>
        <taxon>Rhabditidae</taxon>
        <taxon>Peloderinae</taxon>
        <taxon>Caenorhabditis</taxon>
    </lineage>
</organism>
<proteinExistence type="predicted"/>
<dbReference type="eggNOG" id="KOG1340">
    <property type="taxonomic scope" value="Eukaryota"/>
</dbReference>
<dbReference type="Pfam" id="PF03489">
    <property type="entry name" value="SapB_2"/>
    <property type="match status" value="1"/>
</dbReference>
<accession>A0A1I7T996</accession>
<name>A0A1I7T996_9PELO</name>
<sequence>MKIILCIVGLIALATALVLPEKRASSLDCLMCRCAVNVTDPSVDDKVHNAEDQFIADCKQKLSGIPFLEQECLNYAHAELDPIINELESGTAPEDVCRKLNQCPN</sequence>
<dbReference type="STRING" id="1561998.A0A1I7T996"/>
<evidence type="ECO:0000313" key="5">
    <source>
        <dbReference type="WBParaSite" id="Csp11.Scaffold553.g3678.t1"/>
    </source>
</evidence>
<reference evidence="5" key="1">
    <citation type="submission" date="2016-11" db="UniProtKB">
        <authorList>
            <consortium name="WormBaseParasite"/>
        </authorList>
    </citation>
    <scope>IDENTIFICATION</scope>
</reference>
<dbReference type="AlphaFoldDB" id="A0A1I7T996"/>